<protein>
    <submittedName>
        <fullName evidence="2">Uncharacterized protein</fullName>
    </submittedName>
</protein>
<accession>A0AA37F9X1</accession>
<keyword evidence="1" id="KW-0472">Membrane</keyword>
<keyword evidence="1" id="KW-1133">Transmembrane helix</keyword>
<organism evidence="2 3">
    <name type="scientific">Thermogymnomonas acidicola</name>
    <dbReference type="NCBI Taxonomy" id="399579"/>
    <lineage>
        <taxon>Archaea</taxon>
        <taxon>Methanobacteriati</taxon>
        <taxon>Thermoplasmatota</taxon>
        <taxon>Thermoplasmata</taxon>
        <taxon>Thermoplasmatales</taxon>
        <taxon>Thermogymnomonas</taxon>
    </lineage>
</organism>
<dbReference type="RefSeq" id="WP_188681635.1">
    <property type="nucleotide sequence ID" value="NZ_BMNY01000003.1"/>
</dbReference>
<name>A0AA37F9X1_9ARCH</name>
<feature type="transmembrane region" description="Helical" evidence="1">
    <location>
        <begin position="20"/>
        <end position="40"/>
    </location>
</feature>
<comment type="caution">
    <text evidence="2">The sequence shown here is derived from an EMBL/GenBank/DDBJ whole genome shotgun (WGS) entry which is preliminary data.</text>
</comment>
<sequence>MSSILASAWATFLNNMRVDPYISLRFLLPVALVTIVVVALRLRGAVTRPDASPGTGQREEVFAVPGDYLTVNLKQAVSGNYEFFIRRMSGDIEAVRSLVAQFQECARNYSRFKAMSSSPFRRRRERGKEGMAREFERMMDTYRAIMGRRFTVIEVGHGAGDERVG</sequence>
<reference evidence="2" key="1">
    <citation type="journal article" date="2014" name="Int. J. Syst. Evol. Microbiol.">
        <title>Complete genome sequence of Corynebacterium casei LMG S-19264T (=DSM 44701T), isolated from a smear-ripened cheese.</title>
        <authorList>
            <consortium name="US DOE Joint Genome Institute (JGI-PGF)"/>
            <person name="Walter F."/>
            <person name="Albersmeier A."/>
            <person name="Kalinowski J."/>
            <person name="Ruckert C."/>
        </authorList>
    </citation>
    <scope>NUCLEOTIDE SEQUENCE</scope>
    <source>
        <strain evidence="2">JCM 13583</strain>
    </source>
</reference>
<keyword evidence="1" id="KW-0812">Transmembrane</keyword>
<dbReference type="AlphaFoldDB" id="A0AA37F9X1"/>
<dbReference type="Proteomes" id="UP000632195">
    <property type="component" value="Unassembled WGS sequence"/>
</dbReference>
<reference evidence="2" key="2">
    <citation type="submission" date="2022-09" db="EMBL/GenBank/DDBJ databases">
        <authorList>
            <person name="Sun Q."/>
            <person name="Ohkuma M."/>
        </authorList>
    </citation>
    <scope>NUCLEOTIDE SEQUENCE</scope>
    <source>
        <strain evidence="2">JCM 13583</strain>
    </source>
</reference>
<evidence type="ECO:0000313" key="2">
    <source>
        <dbReference type="EMBL" id="GGM77831.1"/>
    </source>
</evidence>
<gene>
    <name evidence="2" type="ORF">GCM10007108_15000</name>
</gene>
<proteinExistence type="predicted"/>
<evidence type="ECO:0000313" key="3">
    <source>
        <dbReference type="Proteomes" id="UP000632195"/>
    </source>
</evidence>
<keyword evidence="3" id="KW-1185">Reference proteome</keyword>
<evidence type="ECO:0000256" key="1">
    <source>
        <dbReference type="SAM" id="Phobius"/>
    </source>
</evidence>
<dbReference type="EMBL" id="BMNY01000003">
    <property type="protein sequence ID" value="GGM77831.1"/>
    <property type="molecule type" value="Genomic_DNA"/>
</dbReference>